<dbReference type="InterPro" id="IPR002347">
    <property type="entry name" value="SDR_fam"/>
</dbReference>
<dbReference type="PANTHER" id="PTHR24321:SF8">
    <property type="entry name" value="ESTRADIOL 17-BETA-DEHYDROGENASE 8-RELATED"/>
    <property type="match status" value="1"/>
</dbReference>
<dbReference type="PROSITE" id="PS00061">
    <property type="entry name" value="ADH_SHORT"/>
    <property type="match status" value="1"/>
</dbReference>
<dbReference type="InterPro" id="IPR020904">
    <property type="entry name" value="Sc_DH/Rdtase_CS"/>
</dbReference>
<gene>
    <name evidence="3" type="ORF">JOC86_004430</name>
</gene>
<organism evidence="3 4">
    <name type="scientific">Rossellomorea pakistanensis</name>
    <dbReference type="NCBI Taxonomy" id="992288"/>
    <lineage>
        <taxon>Bacteria</taxon>
        <taxon>Bacillati</taxon>
        <taxon>Bacillota</taxon>
        <taxon>Bacilli</taxon>
        <taxon>Bacillales</taxon>
        <taxon>Bacillaceae</taxon>
        <taxon>Rossellomorea</taxon>
    </lineage>
</organism>
<evidence type="ECO:0000313" key="4">
    <source>
        <dbReference type="Proteomes" id="UP001646157"/>
    </source>
</evidence>
<dbReference type="Gene3D" id="3.40.50.720">
    <property type="entry name" value="NAD(P)-binding Rossmann-like Domain"/>
    <property type="match status" value="1"/>
</dbReference>
<evidence type="ECO:0000256" key="1">
    <source>
        <dbReference type="ARBA" id="ARBA00006484"/>
    </source>
</evidence>
<sequence length="249" mass="26405">MGRLNGKVAIITGAAMGQGAAEAVLFAKEGAKVVATDIQKEALTKVVDEIKANGGDAIALKHNVASEEEWISVVEKAVETYGKVDVLVNNAGVSEPKTLLNITMEQWNRVMDINLTGCVLGMKYTIPEMQKAGGGSVINISSIGGLVGMAGTSPYTAAKGAIRSLSKAGAVEYAKQNVRVNSVHPGIIMTPMVEEHLDEQTKQYFSAYTQLPRYGQPDDIAYGVLYLASDESSFMTGSEMVIDGGWTAI</sequence>
<dbReference type="PANTHER" id="PTHR24321">
    <property type="entry name" value="DEHYDROGENASES, SHORT CHAIN"/>
    <property type="match status" value="1"/>
</dbReference>
<comment type="similarity">
    <text evidence="1">Belongs to the short-chain dehydrogenases/reductases (SDR) family.</text>
</comment>
<evidence type="ECO:0000256" key="2">
    <source>
        <dbReference type="ARBA" id="ARBA00023002"/>
    </source>
</evidence>
<reference evidence="3 4" key="1">
    <citation type="submission" date="2021-01" db="EMBL/GenBank/DDBJ databases">
        <title>Genomic Encyclopedia of Type Strains, Phase IV (KMG-IV): sequencing the most valuable type-strain genomes for metagenomic binning, comparative biology and taxonomic classification.</title>
        <authorList>
            <person name="Goeker M."/>
        </authorList>
    </citation>
    <scope>NUCLEOTIDE SEQUENCE [LARGE SCALE GENOMIC DNA]</scope>
    <source>
        <strain evidence="3 4">DSM 24834</strain>
    </source>
</reference>
<evidence type="ECO:0000313" key="3">
    <source>
        <dbReference type="EMBL" id="MBM7587855.1"/>
    </source>
</evidence>
<dbReference type="EMBL" id="JAFBDZ010000006">
    <property type="protein sequence ID" value="MBM7587855.1"/>
    <property type="molecule type" value="Genomic_DNA"/>
</dbReference>
<keyword evidence="4" id="KW-1185">Reference proteome</keyword>
<dbReference type="Proteomes" id="UP001646157">
    <property type="component" value="Unassembled WGS sequence"/>
</dbReference>
<comment type="caution">
    <text evidence="3">The sequence shown here is derived from an EMBL/GenBank/DDBJ whole genome shotgun (WGS) entry which is preliminary data.</text>
</comment>
<proteinExistence type="inferred from homology"/>
<name>A0ABS2NJ47_9BACI</name>
<dbReference type="PRINTS" id="PR00080">
    <property type="entry name" value="SDRFAMILY"/>
</dbReference>
<dbReference type="NCBIfam" id="NF005559">
    <property type="entry name" value="PRK07231.1"/>
    <property type="match status" value="1"/>
</dbReference>
<protein>
    <submittedName>
        <fullName evidence="3">NAD(P)-dependent dehydrogenase (Short-subunit alcohol dehydrogenase family)</fullName>
    </submittedName>
</protein>
<dbReference type="InterPro" id="IPR036291">
    <property type="entry name" value="NAD(P)-bd_dom_sf"/>
</dbReference>
<dbReference type="PRINTS" id="PR00081">
    <property type="entry name" value="GDHRDH"/>
</dbReference>
<keyword evidence="2" id="KW-0560">Oxidoreductase</keyword>
<accession>A0ABS2NJ47</accession>
<dbReference type="RefSeq" id="WP_205175036.1">
    <property type="nucleotide sequence ID" value="NZ_JAFBDZ010000006.1"/>
</dbReference>
<dbReference type="Pfam" id="PF13561">
    <property type="entry name" value="adh_short_C2"/>
    <property type="match status" value="1"/>
</dbReference>
<dbReference type="SUPFAM" id="SSF51735">
    <property type="entry name" value="NAD(P)-binding Rossmann-fold domains"/>
    <property type="match status" value="1"/>
</dbReference>